<evidence type="ECO:0000313" key="2">
    <source>
        <dbReference type="Proteomes" id="UP000054977"/>
    </source>
</evidence>
<gene>
    <name evidence="1" type="ORF">AWB65_06323</name>
</gene>
<dbReference type="Proteomes" id="UP000054977">
    <property type="component" value="Unassembled WGS sequence"/>
</dbReference>
<dbReference type="OrthoDB" id="9125728at2"/>
<dbReference type="EMBL" id="FCNW02000075">
    <property type="protein sequence ID" value="SAL66290.1"/>
    <property type="molecule type" value="Genomic_DNA"/>
</dbReference>
<dbReference type="Gene3D" id="1.10.10.2830">
    <property type="match status" value="2"/>
</dbReference>
<proteinExistence type="predicted"/>
<evidence type="ECO:0000313" key="1">
    <source>
        <dbReference type="EMBL" id="SAL66290.1"/>
    </source>
</evidence>
<protein>
    <submittedName>
        <fullName evidence="1">Uncharacterized protein</fullName>
    </submittedName>
</protein>
<organism evidence="1 2">
    <name type="scientific">Caballeronia humi</name>
    <dbReference type="NCBI Taxonomy" id="326474"/>
    <lineage>
        <taxon>Bacteria</taxon>
        <taxon>Pseudomonadati</taxon>
        <taxon>Pseudomonadota</taxon>
        <taxon>Betaproteobacteria</taxon>
        <taxon>Burkholderiales</taxon>
        <taxon>Burkholderiaceae</taxon>
        <taxon>Caballeronia</taxon>
    </lineage>
</organism>
<accession>A0A158JD82</accession>
<dbReference type="AlphaFoldDB" id="A0A158JD82"/>
<dbReference type="RefSeq" id="WP_125474266.1">
    <property type="nucleotide sequence ID" value="NZ_FCNW02000075.1"/>
</dbReference>
<reference evidence="1" key="1">
    <citation type="submission" date="2016-01" db="EMBL/GenBank/DDBJ databases">
        <authorList>
            <person name="Peeters C."/>
        </authorList>
    </citation>
    <scope>NUCLEOTIDE SEQUENCE [LARGE SCALE GENOMIC DNA]</scope>
    <source>
        <strain evidence="1">LMG 22934</strain>
    </source>
</reference>
<keyword evidence="2" id="KW-1185">Reference proteome</keyword>
<name>A0A158JD82_9BURK</name>
<sequence>MERYIGKQLAHNPLALAALYHDGLGRQWTNQRDAAAALTKLGVRREHVNRAVRVASMPVEVLSLFTEAGLLDKTARQLLSLQRTVGRDSLVQRAGAVSKEGKSWTEIIQLLTGEPVSAPKRRRPAVSQPLLRAARYTEGLANNEWSTLSEASGRTGWAKTKISEAISVSKLPAVVIELFDAKRFTTKHAADLQAIVRLLGITKVVRNAKWLTEHPGRRTSKEILKYLASGEPTPDCDVAVARKGTSVTISFTFEARPNVRKLVDVDQLKMLSISAFKNSVEVPR</sequence>
<comment type="caution">
    <text evidence="1">The sequence shown here is derived from an EMBL/GenBank/DDBJ whole genome shotgun (WGS) entry which is preliminary data.</text>
</comment>